<feature type="transmembrane region" description="Helical" evidence="2">
    <location>
        <begin position="36"/>
        <end position="56"/>
    </location>
</feature>
<proteinExistence type="predicted"/>
<dbReference type="InterPro" id="IPR036259">
    <property type="entry name" value="MFS_trans_sf"/>
</dbReference>
<feature type="transmembrane region" description="Helical" evidence="2">
    <location>
        <begin position="77"/>
        <end position="99"/>
    </location>
</feature>
<keyword evidence="2" id="KW-0472">Membrane</keyword>
<comment type="caution">
    <text evidence="3">The sequence shown here is derived from an EMBL/GenBank/DDBJ whole genome shotgun (WGS) entry which is preliminary data.</text>
</comment>
<dbReference type="Proteomes" id="UP001565236">
    <property type="component" value="Unassembled WGS sequence"/>
</dbReference>
<name>A0ABV4DMY2_9LACO</name>
<evidence type="ECO:0000313" key="3">
    <source>
        <dbReference type="EMBL" id="MEY8661624.1"/>
    </source>
</evidence>
<evidence type="ECO:0000256" key="1">
    <source>
        <dbReference type="ARBA" id="ARBA00004651"/>
    </source>
</evidence>
<comment type="subcellular location">
    <subcellularLocation>
        <location evidence="1">Cell membrane</location>
        <topology evidence="1">Multi-pass membrane protein</topology>
    </subcellularLocation>
</comment>
<organism evidence="3 4">
    <name type="scientific">Ligilactobacillus faecis</name>
    <dbReference type="NCBI Taxonomy" id="762833"/>
    <lineage>
        <taxon>Bacteria</taxon>
        <taxon>Bacillati</taxon>
        <taxon>Bacillota</taxon>
        <taxon>Bacilli</taxon>
        <taxon>Lactobacillales</taxon>
        <taxon>Lactobacillaceae</taxon>
        <taxon>Ligilactobacillus</taxon>
    </lineage>
</organism>
<keyword evidence="2" id="KW-1133">Transmembrane helix</keyword>
<dbReference type="SUPFAM" id="SSF103473">
    <property type="entry name" value="MFS general substrate transporter"/>
    <property type="match status" value="1"/>
</dbReference>
<keyword evidence="4" id="KW-1185">Reference proteome</keyword>
<evidence type="ECO:0000256" key="2">
    <source>
        <dbReference type="SAM" id="Phobius"/>
    </source>
</evidence>
<dbReference type="EMBL" id="JBCLUF010000004">
    <property type="protein sequence ID" value="MEY8661624.1"/>
    <property type="molecule type" value="Genomic_DNA"/>
</dbReference>
<dbReference type="RefSeq" id="WP_369940628.1">
    <property type="nucleotide sequence ID" value="NZ_JBCLUF010000004.1"/>
</dbReference>
<accession>A0ABV4DMY2</accession>
<protein>
    <submittedName>
        <fullName evidence="3">MFS transporter</fullName>
    </submittedName>
</protein>
<dbReference type="Pfam" id="PF07690">
    <property type="entry name" value="MFS_1"/>
    <property type="match status" value="1"/>
</dbReference>
<evidence type="ECO:0000313" key="4">
    <source>
        <dbReference type="Proteomes" id="UP001565236"/>
    </source>
</evidence>
<sequence length="178" mass="20183">MDKSCDLKRLLLQSMLGTALLMLVIASSIYLELRYFWWLVFWAVLYEIVSSFYLPILTKFIVELFTKEDLNKLNASLTTAVTSANLFSGLLVAFLSSFIALEKFFFLDLGLYLVALGILCFLKVGKSTPQTSSSQTTPWWNGVGVVKTFLGQNKYLAPVFLWCVALQHRVSPAKRLLY</sequence>
<keyword evidence="2" id="KW-0812">Transmembrane</keyword>
<dbReference type="Gene3D" id="1.20.1250.20">
    <property type="entry name" value="MFS general substrate transporter like domains"/>
    <property type="match status" value="1"/>
</dbReference>
<dbReference type="InterPro" id="IPR011701">
    <property type="entry name" value="MFS"/>
</dbReference>
<feature type="transmembrane region" description="Helical" evidence="2">
    <location>
        <begin position="105"/>
        <end position="124"/>
    </location>
</feature>
<reference evidence="3 4" key="1">
    <citation type="submission" date="2024-03" db="EMBL/GenBank/DDBJ databases">
        <title>Mouse gut bacterial collection (mGBC) of GemPharmatech.</title>
        <authorList>
            <person name="He Y."/>
            <person name="Dong L."/>
            <person name="Wu D."/>
            <person name="Gao X."/>
            <person name="Lin Z."/>
        </authorList>
    </citation>
    <scope>NUCLEOTIDE SEQUENCE [LARGE SCALE GENOMIC DNA]</scope>
    <source>
        <strain evidence="3 4">15-30</strain>
    </source>
</reference>
<gene>
    <name evidence="3" type="ORF">AALT52_01765</name>
</gene>